<accession>A0A443KFI5</accession>
<evidence type="ECO:0000313" key="1">
    <source>
        <dbReference type="EMBL" id="RWR31508.1"/>
    </source>
</evidence>
<dbReference type="RefSeq" id="WP_128232390.1">
    <property type="nucleotide sequence ID" value="NZ_SAUY01000011.1"/>
</dbReference>
<comment type="caution">
    <text evidence="1">The sequence shown here is derived from an EMBL/GenBank/DDBJ whole genome shotgun (WGS) entry which is preliminary data.</text>
</comment>
<dbReference type="EMBL" id="SAUY01000011">
    <property type="protein sequence ID" value="RWR31508.1"/>
    <property type="molecule type" value="Genomic_DNA"/>
</dbReference>
<sequence length="508" mass="54854">MTAPMSNINPAFAASAQTVKAEGPQPLMREIPPGEAYPIEALGPLRAVVEAVQDITQAPVAIAAQSALSVASLAVQGFADVETLGGDAPCSLFCLTIAESGERKSSCDRLLMKGVRDHERAQAETYREAFAEYEVAREIWTGKRKRLMTEAAGGDKMKAAGAEADLRMLGPEPRAPLYPRVTAQEPTFEGLLKLYQIGRPSLGLFSDEAGGFIGGHAMNSDNRLKTIAGLSQLWNGDTVDRIRSGDGASEYPGRRLAMHMMAQPIAARPLLADPQASGQGFLARFLITEPPSAIGTRLRRGHDPASDMAVSAFSSQLRGILETPLPTGDNPQELAPVRLPLSQGARELLWRFYQAVEAAQATGRQMEHVRSYGSKAAEQAARIAGVLTLWGGVEAPEVTPEAMGWGITLAQFYLGEARRLAEAGLVSEETAKAERLRKWLLESWPHDDVTPREILRMGPNSLREGKALAGPLAALERNGWLFRLPDGTEVRGAARKEAYRIVRPAHAL</sequence>
<evidence type="ECO:0000313" key="2">
    <source>
        <dbReference type="Proteomes" id="UP000284451"/>
    </source>
</evidence>
<name>A0A443KFI5_9RHOB</name>
<proteinExistence type="predicted"/>
<dbReference type="InterPro" id="IPR025048">
    <property type="entry name" value="DUF3987"/>
</dbReference>
<reference evidence="1 2" key="1">
    <citation type="submission" date="2019-01" db="EMBL/GenBank/DDBJ databases">
        <title>Sinorhodobacter populi sp. nov. isolated from the symptomatic bark tissue of Populus euramericana canker.</title>
        <authorList>
            <person name="Xu G."/>
        </authorList>
    </citation>
    <scope>NUCLEOTIDE SEQUENCE [LARGE SCALE GENOMIC DNA]</scope>
    <source>
        <strain evidence="1 2">07D10-4-3</strain>
    </source>
</reference>
<dbReference type="Pfam" id="PF13148">
    <property type="entry name" value="DUF3987"/>
    <property type="match status" value="1"/>
</dbReference>
<protein>
    <submittedName>
        <fullName evidence="1">DUF3987 domain-containing protein</fullName>
    </submittedName>
</protein>
<dbReference type="Proteomes" id="UP000284451">
    <property type="component" value="Unassembled WGS sequence"/>
</dbReference>
<organism evidence="1 2">
    <name type="scientific">Paenirhodobacter populi</name>
    <dbReference type="NCBI Taxonomy" id="2306993"/>
    <lineage>
        <taxon>Bacteria</taxon>
        <taxon>Pseudomonadati</taxon>
        <taxon>Pseudomonadota</taxon>
        <taxon>Alphaproteobacteria</taxon>
        <taxon>Rhodobacterales</taxon>
        <taxon>Rhodobacter group</taxon>
        <taxon>Paenirhodobacter</taxon>
    </lineage>
</organism>
<reference evidence="1 2" key="2">
    <citation type="submission" date="2019-01" db="EMBL/GenBank/DDBJ databases">
        <authorList>
            <person name="Li Y."/>
        </authorList>
    </citation>
    <scope>NUCLEOTIDE SEQUENCE [LARGE SCALE GENOMIC DNA]</scope>
    <source>
        <strain evidence="1 2">07D10-4-3</strain>
    </source>
</reference>
<gene>
    <name evidence="1" type="ORF">D2T29_10780</name>
</gene>
<dbReference type="AlphaFoldDB" id="A0A443KFI5"/>